<dbReference type="InterPro" id="IPR009012">
    <property type="entry name" value="GrpE_head"/>
</dbReference>
<dbReference type="GO" id="GO:0006457">
    <property type="term" value="P:protein folding"/>
    <property type="evidence" value="ECO:0007669"/>
    <property type="project" value="InterPro"/>
</dbReference>
<keyword evidence="4 10" id="KW-0963">Cytoplasm</keyword>
<dbReference type="SUPFAM" id="SSF58014">
    <property type="entry name" value="Coiled-coil domain of nucleotide exchange factor GrpE"/>
    <property type="match status" value="1"/>
</dbReference>
<evidence type="ECO:0000256" key="6">
    <source>
        <dbReference type="ARBA" id="ARBA00023186"/>
    </source>
</evidence>
<name>A0A518CJ68_9PLAN</name>
<dbReference type="GO" id="GO:0000774">
    <property type="term" value="F:adenyl-nucleotide exchange factor activity"/>
    <property type="evidence" value="ECO:0007669"/>
    <property type="project" value="InterPro"/>
</dbReference>
<proteinExistence type="inferred from homology"/>
<dbReference type="GO" id="GO:0051082">
    <property type="term" value="F:unfolded protein binding"/>
    <property type="evidence" value="ECO:0007669"/>
    <property type="project" value="TreeGrafter"/>
</dbReference>
<evidence type="ECO:0000256" key="9">
    <source>
        <dbReference type="ARBA" id="ARBA00076414"/>
    </source>
</evidence>
<feature type="region of interest" description="Disordered" evidence="13">
    <location>
        <begin position="1"/>
        <end position="32"/>
    </location>
</feature>
<protein>
    <recommendedName>
        <fullName evidence="8 10">Protein GrpE</fullName>
    </recommendedName>
    <alternativeName>
        <fullName evidence="9 10">HSP-70 cofactor</fullName>
    </alternativeName>
</protein>
<dbReference type="EMBL" id="CP036281">
    <property type="protein sequence ID" value="QDU79271.1"/>
    <property type="molecule type" value="Genomic_DNA"/>
</dbReference>
<evidence type="ECO:0000256" key="5">
    <source>
        <dbReference type="ARBA" id="ARBA00023016"/>
    </source>
</evidence>
<keyword evidence="15" id="KW-1185">Reference proteome</keyword>
<dbReference type="PANTHER" id="PTHR21237">
    <property type="entry name" value="GRPE PROTEIN"/>
    <property type="match status" value="1"/>
</dbReference>
<dbReference type="PRINTS" id="PR00773">
    <property type="entry name" value="GRPEPROTEIN"/>
</dbReference>
<dbReference type="HAMAP" id="MF_01151">
    <property type="entry name" value="GrpE"/>
    <property type="match status" value="1"/>
</dbReference>
<dbReference type="CDD" id="cd00446">
    <property type="entry name" value="GrpE"/>
    <property type="match status" value="1"/>
</dbReference>
<evidence type="ECO:0000256" key="11">
    <source>
        <dbReference type="RuleBase" id="RU000639"/>
    </source>
</evidence>
<keyword evidence="5 10" id="KW-0346">Stress response</keyword>
<dbReference type="Proteomes" id="UP000317178">
    <property type="component" value="Chromosome"/>
</dbReference>
<evidence type="ECO:0000256" key="3">
    <source>
        <dbReference type="ARBA" id="ARBA00011738"/>
    </source>
</evidence>
<dbReference type="Pfam" id="PF01025">
    <property type="entry name" value="GrpE"/>
    <property type="match status" value="1"/>
</dbReference>
<dbReference type="NCBIfam" id="NF010738">
    <property type="entry name" value="PRK14140.1"/>
    <property type="match status" value="1"/>
</dbReference>
<evidence type="ECO:0000256" key="8">
    <source>
        <dbReference type="ARBA" id="ARBA00072274"/>
    </source>
</evidence>
<dbReference type="AlphaFoldDB" id="A0A518CJ68"/>
<dbReference type="SUPFAM" id="SSF51064">
    <property type="entry name" value="Head domain of nucleotide exchange factor GrpE"/>
    <property type="match status" value="1"/>
</dbReference>
<dbReference type="RefSeq" id="WP_144993744.1">
    <property type="nucleotide sequence ID" value="NZ_CP036281.1"/>
</dbReference>
<evidence type="ECO:0000313" key="15">
    <source>
        <dbReference type="Proteomes" id="UP000317178"/>
    </source>
</evidence>
<evidence type="ECO:0000256" key="4">
    <source>
        <dbReference type="ARBA" id="ARBA00022490"/>
    </source>
</evidence>
<organism evidence="14 15">
    <name type="scientific">Polystyrenella longa</name>
    <dbReference type="NCBI Taxonomy" id="2528007"/>
    <lineage>
        <taxon>Bacteria</taxon>
        <taxon>Pseudomonadati</taxon>
        <taxon>Planctomycetota</taxon>
        <taxon>Planctomycetia</taxon>
        <taxon>Planctomycetales</taxon>
        <taxon>Planctomycetaceae</taxon>
        <taxon>Polystyrenella</taxon>
    </lineage>
</organism>
<reference evidence="14 15" key="1">
    <citation type="submission" date="2019-02" db="EMBL/GenBank/DDBJ databases">
        <title>Deep-cultivation of Planctomycetes and their phenomic and genomic characterization uncovers novel biology.</title>
        <authorList>
            <person name="Wiegand S."/>
            <person name="Jogler M."/>
            <person name="Boedeker C."/>
            <person name="Pinto D."/>
            <person name="Vollmers J."/>
            <person name="Rivas-Marin E."/>
            <person name="Kohn T."/>
            <person name="Peeters S.H."/>
            <person name="Heuer A."/>
            <person name="Rast P."/>
            <person name="Oberbeckmann S."/>
            <person name="Bunk B."/>
            <person name="Jeske O."/>
            <person name="Meyerdierks A."/>
            <person name="Storesund J.E."/>
            <person name="Kallscheuer N."/>
            <person name="Luecker S."/>
            <person name="Lage O.M."/>
            <person name="Pohl T."/>
            <person name="Merkel B.J."/>
            <person name="Hornburger P."/>
            <person name="Mueller R.-W."/>
            <person name="Bruemmer F."/>
            <person name="Labrenz M."/>
            <person name="Spormann A.M."/>
            <person name="Op den Camp H."/>
            <person name="Overmann J."/>
            <person name="Amann R."/>
            <person name="Jetten M.S.M."/>
            <person name="Mascher T."/>
            <person name="Medema M.H."/>
            <person name="Devos D.P."/>
            <person name="Kaster A.-K."/>
            <person name="Ovreas L."/>
            <person name="Rohde M."/>
            <person name="Galperin M.Y."/>
            <person name="Jogler C."/>
        </authorList>
    </citation>
    <scope>NUCLEOTIDE SEQUENCE [LARGE SCALE GENOMIC DNA]</scope>
    <source>
        <strain evidence="14 15">Pla110</strain>
    </source>
</reference>
<comment type="subunit">
    <text evidence="3 10">Homodimer.</text>
</comment>
<dbReference type="FunFam" id="2.30.22.10:FF:000001">
    <property type="entry name" value="Protein GrpE"/>
    <property type="match status" value="1"/>
</dbReference>
<dbReference type="GO" id="GO:0005737">
    <property type="term" value="C:cytoplasm"/>
    <property type="evidence" value="ECO:0007669"/>
    <property type="project" value="UniProtKB-SubCell"/>
</dbReference>
<evidence type="ECO:0000313" key="14">
    <source>
        <dbReference type="EMBL" id="QDU79271.1"/>
    </source>
</evidence>
<dbReference type="InterPro" id="IPR013805">
    <property type="entry name" value="GrpE_CC"/>
</dbReference>
<evidence type="ECO:0000256" key="2">
    <source>
        <dbReference type="ARBA" id="ARBA00009054"/>
    </source>
</evidence>
<evidence type="ECO:0000256" key="10">
    <source>
        <dbReference type="HAMAP-Rule" id="MF_01151"/>
    </source>
</evidence>
<evidence type="ECO:0000256" key="12">
    <source>
        <dbReference type="RuleBase" id="RU004478"/>
    </source>
</evidence>
<evidence type="ECO:0000256" key="1">
    <source>
        <dbReference type="ARBA" id="ARBA00004496"/>
    </source>
</evidence>
<dbReference type="Gene3D" id="3.90.20.20">
    <property type="match status" value="1"/>
</dbReference>
<comment type="function">
    <text evidence="7 10 11">Participates actively in the response to hyperosmotic and heat shock by preventing the aggregation of stress-denatured proteins, in association with DnaK and GrpE. It is the nucleotide exchange factor for DnaK and may function as a thermosensor. Unfolded proteins bind initially to DnaJ; upon interaction with the DnaJ-bound protein, DnaK hydrolyzes its bound ATP, resulting in the formation of a stable complex. GrpE releases ADP from DnaK; ATP binding to DnaK triggers the release of the substrate protein, thus completing the reaction cycle. Several rounds of ATP-dependent interactions between DnaJ, DnaK and GrpE are required for fully efficient folding.</text>
</comment>
<evidence type="ECO:0000256" key="13">
    <source>
        <dbReference type="SAM" id="MobiDB-lite"/>
    </source>
</evidence>
<sequence>MTENTVPFPEDEMAADETSADANAASSDDAAGSIEEQLAQVTEERDQNFDQLMRTRAELDNVRRRTRTELDDQRKYQSLSLARDLLPGLDNLQRAITAGESSGNVTDLLQGLEMVLNQFENTFTQHGLKKIEAVGKPFDPNFHEAIQNMPSEDIPAMHVIAEAETGYVLNDRVVRPSKVLVSSGPASAE</sequence>
<comment type="subcellular location">
    <subcellularLocation>
        <location evidence="1 10">Cytoplasm</location>
    </subcellularLocation>
</comment>
<dbReference type="PANTHER" id="PTHR21237:SF23">
    <property type="entry name" value="GRPE PROTEIN HOMOLOG, MITOCHONDRIAL"/>
    <property type="match status" value="1"/>
</dbReference>
<dbReference type="PROSITE" id="PS01071">
    <property type="entry name" value="GRPE"/>
    <property type="match status" value="1"/>
</dbReference>
<dbReference type="OrthoDB" id="9812586at2"/>
<dbReference type="GO" id="GO:0042803">
    <property type="term" value="F:protein homodimerization activity"/>
    <property type="evidence" value="ECO:0007669"/>
    <property type="project" value="InterPro"/>
</dbReference>
<keyword evidence="6 10" id="KW-0143">Chaperone</keyword>
<dbReference type="GO" id="GO:0051087">
    <property type="term" value="F:protein-folding chaperone binding"/>
    <property type="evidence" value="ECO:0007669"/>
    <property type="project" value="InterPro"/>
</dbReference>
<dbReference type="InterPro" id="IPR000740">
    <property type="entry name" value="GrpE"/>
</dbReference>
<gene>
    <name evidence="10" type="primary">grpE</name>
    <name evidence="14" type="ORF">Pla110_09770</name>
</gene>
<dbReference type="Gene3D" id="2.30.22.10">
    <property type="entry name" value="Head domain of nucleotide exchange factor GrpE"/>
    <property type="match status" value="1"/>
</dbReference>
<feature type="compositionally biased region" description="Acidic residues" evidence="13">
    <location>
        <begin position="9"/>
        <end position="19"/>
    </location>
</feature>
<accession>A0A518CJ68</accession>
<evidence type="ECO:0000256" key="7">
    <source>
        <dbReference type="ARBA" id="ARBA00053401"/>
    </source>
</evidence>
<comment type="similarity">
    <text evidence="2 10 12">Belongs to the GrpE family.</text>
</comment>
<feature type="compositionally biased region" description="Low complexity" evidence="13">
    <location>
        <begin position="20"/>
        <end position="32"/>
    </location>
</feature>
<dbReference type="KEGG" id="plon:Pla110_09770"/>